<feature type="coiled-coil region" evidence="1">
    <location>
        <begin position="621"/>
        <end position="648"/>
    </location>
</feature>
<dbReference type="AlphaFoldDB" id="A0ABD2NAL8"/>
<dbReference type="Proteomes" id="UP001516400">
    <property type="component" value="Unassembled WGS sequence"/>
</dbReference>
<dbReference type="Pfam" id="PF21007">
    <property type="entry name" value="FBF1"/>
    <property type="match status" value="1"/>
</dbReference>
<feature type="region of interest" description="Disordered" evidence="2">
    <location>
        <begin position="210"/>
        <end position="236"/>
    </location>
</feature>
<keyword evidence="1" id="KW-0175">Coiled coil</keyword>
<evidence type="ECO:0000259" key="3">
    <source>
        <dbReference type="Pfam" id="PF21007"/>
    </source>
</evidence>
<dbReference type="PANTHER" id="PTHR33689:SF1">
    <property type="entry name" value="FAS-BINDING FACTOR 1"/>
    <property type="match status" value="1"/>
</dbReference>
<accession>A0ABD2NAL8</accession>
<feature type="coiled-coil region" evidence="1">
    <location>
        <begin position="503"/>
        <end position="548"/>
    </location>
</feature>
<feature type="coiled-coil region" evidence="1">
    <location>
        <begin position="440"/>
        <end position="472"/>
    </location>
</feature>
<feature type="domain" description="Fas-binding factor 1 C-terminal" evidence="3">
    <location>
        <begin position="461"/>
        <end position="882"/>
    </location>
</feature>
<gene>
    <name evidence="4" type="ORF">HHI36_020523</name>
</gene>
<reference evidence="4 5" key="1">
    <citation type="journal article" date="2021" name="BMC Biol.">
        <title>Horizontally acquired antibacterial genes associated with adaptive radiation of ladybird beetles.</title>
        <authorList>
            <person name="Li H.S."/>
            <person name="Tang X.F."/>
            <person name="Huang Y.H."/>
            <person name="Xu Z.Y."/>
            <person name="Chen M.L."/>
            <person name="Du X.Y."/>
            <person name="Qiu B.Y."/>
            <person name="Chen P.T."/>
            <person name="Zhang W."/>
            <person name="Slipinski A."/>
            <person name="Escalona H.E."/>
            <person name="Waterhouse R.M."/>
            <person name="Zwick A."/>
            <person name="Pang H."/>
        </authorList>
    </citation>
    <scope>NUCLEOTIDE SEQUENCE [LARGE SCALE GENOMIC DNA]</scope>
    <source>
        <strain evidence="4">SYSU2018</strain>
    </source>
</reference>
<dbReference type="InterPro" id="IPR049390">
    <property type="entry name" value="FBF1_C"/>
</dbReference>
<feature type="coiled-coil region" evidence="1">
    <location>
        <begin position="699"/>
        <end position="726"/>
    </location>
</feature>
<feature type="compositionally biased region" description="Basic and acidic residues" evidence="2">
    <location>
        <begin position="36"/>
        <end position="47"/>
    </location>
</feature>
<protein>
    <recommendedName>
        <fullName evidence="3">Fas-binding factor 1 C-terminal domain-containing protein</fullName>
    </recommendedName>
</protein>
<feature type="region of interest" description="Disordered" evidence="2">
    <location>
        <begin position="13"/>
        <end position="101"/>
    </location>
</feature>
<dbReference type="InterPro" id="IPR033561">
    <property type="entry name" value="FBF1"/>
</dbReference>
<evidence type="ECO:0000313" key="5">
    <source>
        <dbReference type="Proteomes" id="UP001516400"/>
    </source>
</evidence>
<comment type="caution">
    <text evidence="4">The sequence shown here is derived from an EMBL/GenBank/DDBJ whole genome shotgun (WGS) entry which is preliminary data.</text>
</comment>
<dbReference type="PANTHER" id="PTHR33689">
    <property type="entry name" value="FAS-BINDING FACTOR 1"/>
    <property type="match status" value="1"/>
</dbReference>
<feature type="coiled-coil region" evidence="1">
    <location>
        <begin position="757"/>
        <end position="865"/>
    </location>
</feature>
<proteinExistence type="predicted"/>
<evidence type="ECO:0000256" key="1">
    <source>
        <dbReference type="SAM" id="Coils"/>
    </source>
</evidence>
<evidence type="ECO:0000256" key="2">
    <source>
        <dbReference type="SAM" id="MobiDB-lite"/>
    </source>
</evidence>
<name>A0ABD2NAL8_9CUCU</name>
<evidence type="ECO:0000313" key="4">
    <source>
        <dbReference type="EMBL" id="KAL3275778.1"/>
    </source>
</evidence>
<sequence>MNFEDDDLLADILSDGSNDSFFDDPRLTTKKSLNKNSEKSEVKKESTSEDWLGLGTSSRDVAGTKSDIKTSDDWLGIGKTDPPKESEITKSPAKTRKPVKKISFEDDDILGTLGITKKSAEENPKETTVPSTREKKSDFLESILKPSKKEENFDDILKPSFTRPRNDGEPKVLSTNLTTKVETQELSIGASLTQGRRKRVTSGLVDPLGLFSNESKEEPMLQVKTSDGQHGRAHSFSAGDIKDIDTVSSTKSNFGDTTRSAPNLLEASGLPDWLANTSKLKSTDTDWGAVSSTKSKSDITLSDKTETVNAPERQSENIQPNLVATRNEDSTSQANLLGSLLAHQKMAQSQMEYQNTAISLQQQESQILMALQMKKYEDNLMEIQRQQQEILVKQEQQFNALLERQFAKQHAMENNMRLQQERINNHIQLLLAQPRVATPVQHLKEEMEKARESAEEEHIKSYENMISNLKQRQHEELFILEESYKKQILMLEDTSGNIEKRLKDELEAALARNEANLKVVQEDHEKEMNNFKRKIEDIEEQHAKEMKLIRENHLRVIDEIKYEHNLIVDNIKESKRSEAALLKDSGEFGQKLDANIQLLYNNSQILQNVSEQIETDHGIFKAAKEETMKAKEREIEMMRNALEKCRESAEMERVQMLGLVRSLETKISEQSHAAKEERWALQQAVSTLATRAAAFDRETEFARASIEREREQLKALRESLLAEQEKVMLQLTEEKLSVSAEKSRLQTTSKLNVQYDSQKAKAELEAAIQVAKEAAEMTDRERETLQRQICEVESLKRTLQDKERKLNSREIDLARLSQIAEEKSQEGEKALQEAGLIEMRFNERMKQLQFQLLQLSNREKKITEEKISLSKERIALNTLMRQRRTCSLCSTDAQQIDLKSNNWNNDYDREEVPQFPRFDVSEAEILRLQFEDKEEHNDFKNKQ</sequence>
<organism evidence="4 5">
    <name type="scientific">Cryptolaemus montrouzieri</name>
    <dbReference type="NCBI Taxonomy" id="559131"/>
    <lineage>
        <taxon>Eukaryota</taxon>
        <taxon>Metazoa</taxon>
        <taxon>Ecdysozoa</taxon>
        <taxon>Arthropoda</taxon>
        <taxon>Hexapoda</taxon>
        <taxon>Insecta</taxon>
        <taxon>Pterygota</taxon>
        <taxon>Neoptera</taxon>
        <taxon>Endopterygota</taxon>
        <taxon>Coleoptera</taxon>
        <taxon>Polyphaga</taxon>
        <taxon>Cucujiformia</taxon>
        <taxon>Coccinelloidea</taxon>
        <taxon>Coccinellidae</taxon>
        <taxon>Scymninae</taxon>
        <taxon>Scymnini</taxon>
        <taxon>Cryptolaemus</taxon>
    </lineage>
</organism>
<dbReference type="EMBL" id="JABFTP020000083">
    <property type="protein sequence ID" value="KAL3275778.1"/>
    <property type="molecule type" value="Genomic_DNA"/>
</dbReference>
<feature type="region of interest" description="Disordered" evidence="2">
    <location>
        <begin position="113"/>
        <end position="138"/>
    </location>
</feature>
<keyword evidence="5" id="KW-1185">Reference proteome</keyword>